<dbReference type="Pfam" id="PF07929">
    <property type="entry name" value="PRiA4_ORF3"/>
    <property type="match status" value="1"/>
</dbReference>
<dbReference type="EMBL" id="LT934425">
    <property type="protein sequence ID" value="SOH04068.1"/>
    <property type="molecule type" value="Genomic_DNA"/>
</dbReference>
<dbReference type="InterPro" id="IPR024047">
    <property type="entry name" value="MM3350-like_sf"/>
</dbReference>
<dbReference type="Gene3D" id="3.10.290.30">
    <property type="entry name" value="MM3350-like"/>
    <property type="match status" value="1"/>
</dbReference>
<proteinExistence type="predicted"/>
<accession>A0A2C9CEQ1</accession>
<dbReference type="RefSeq" id="WP_099324811.1">
    <property type="nucleotide sequence ID" value="NZ_LT934425.1"/>
</dbReference>
<organism evidence="2 3">
    <name type="scientific">Kuenenia stuttgartiensis</name>
    <dbReference type="NCBI Taxonomy" id="174633"/>
    <lineage>
        <taxon>Bacteria</taxon>
        <taxon>Pseudomonadati</taxon>
        <taxon>Planctomycetota</taxon>
        <taxon>Candidatus Brocadiia</taxon>
        <taxon>Candidatus Brocadiales</taxon>
        <taxon>Candidatus Brocadiaceae</taxon>
        <taxon>Candidatus Kuenenia</taxon>
    </lineage>
</organism>
<dbReference type="SUPFAM" id="SSF159941">
    <property type="entry name" value="MM3350-like"/>
    <property type="match status" value="1"/>
</dbReference>
<protein>
    <recommendedName>
        <fullName evidence="1">Plasmid pRiA4b Orf3-like domain-containing protein</fullName>
    </recommendedName>
</protein>
<evidence type="ECO:0000313" key="3">
    <source>
        <dbReference type="Proteomes" id="UP000221734"/>
    </source>
</evidence>
<dbReference type="OrthoDB" id="9814022at2"/>
<evidence type="ECO:0000259" key="1">
    <source>
        <dbReference type="Pfam" id="PF07929"/>
    </source>
</evidence>
<feature type="domain" description="Plasmid pRiA4b Orf3-like" evidence="1">
    <location>
        <begin position="60"/>
        <end position="149"/>
    </location>
</feature>
<gene>
    <name evidence="2" type="ORF">KSMBR1_1569</name>
</gene>
<dbReference type="KEGG" id="kst:KSMBR1_1569"/>
<evidence type="ECO:0000313" key="2">
    <source>
        <dbReference type="EMBL" id="SOH04068.1"/>
    </source>
</evidence>
<dbReference type="InterPro" id="IPR012912">
    <property type="entry name" value="Plasmid_pRiA4b_Orf3-like"/>
</dbReference>
<dbReference type="AlphaFoldDB" id="A0A2C9CEQ1"/>
<name>A0A2C9CEQ1_KUEST</name>
<sequence length="225" mass="24845">MDKAVSQGTCGFCNATFDKSAMSKHLASCKQRNVESETLPAKRKPQKTKILHLVVEGRYSPEYWMHLSAPANATLEGLDRFLRNIWLECCSHLSAFIIGGTTYSRSPMGEHEGKNMYVALGKVLVARMKFYYEYDFGTSTDLTLKVVSEREGGTKGESIQLLARNEATSIKCMECGEAASQVCSQCVYSGEGWLCDKCADKHACGEEMFLPVVNSPRVGMCAYTG</sequence>
<dbReference type="Proteomes" id="UP000221734">
    <property type="component" value="Chromosome Kuenenia_stuttgartiensis_MBR1"/>
</dbReference>
<reference evidence="3" key="1">
    <citation type="submission" date="2017-10" db="EMBL/GenBank/DDBJ databases">
        <authorList>
            <person name="Frank J."/>
        </authorList>
    </citation>
    <scope>NUCLEOTIDE SEQUENCE [LARGE SCALE GENOMIC DNA]</scope>
</reference>
<keyword evidence="3" id="KW-1185">Reference proteome</keyword>